<feature type="region of interest" description="Disordered" evidence="1">
    <location>
        <begin position="1"/>
        <end position="27"/>
    </location>
</feature>
<gene>
    <name evidence="2" type="ORF">Tci_359229</name>
</gene>
<evidence type="ECO:0000256" key="1">
    <source>
        <dbReference type="SAM" id="MobiDB-lite"/>
    </source>
</evidence>
<dbReference type="EMBL" id="BKCJ010135788">
    <property type="protein sequence ID" value="GEX87254.1"/>
    <property type="molecule type" value="Genomic_DNA"/>
</dbReference>
<dbReference type="AlphaFoldDB" id="A0A699HG48"/>
<organism evidence="2">
    <name type="scientific">Tanacetum cinerariifolium</name>
    <name type="common">Dalmatian daisy</name>
    <name type="synonym">Chrysanthemum cinerariifolium</name>
    <dbReference type="NCBI Taxonomy" id="118510"/>
    <lineage>
        <taxon>Eukaryota</taxon>
        <taxon>Viridiplantae</taxon>
        <taxon>Streptophyta</taxon>
        <taxon>Embryophyta</taxon>
        <taxon>Tracheophyta</taxon>
        <taxon>Spermatophyta</taxon>
        <taxon>Magnoliopsida</taxon>
        <taxon>eudicotyledons</taxon>
        <taxon>Gunneridae</taxon>
        <taxon>Pentapetalae</taxon>
        <taxon>asterids</taxon>
        <taxon>campanulids</taxon>
        <taxon>Asterales</taxon>
        <taxon>Asteraceae</taxon>
        <taxon>Asteroideae</taxon>
        <taxon>Anthemideae</taxon>
        <taxon>Anthemidinae</taxon>
        <taxon>Tanacetum</taxon>
    </lineage>
</organism>
<accession>A0A699HG48</accession>
<reference evidence="2" key="1">
    <citation type="journal article" date="2019" name="Sci. Rep.">
        <title>Draft genome of Tanacetum cinerariifolium, the natural source of mosquito coil.</title>
        <authorList>
            <person name="Yamashiro T."/>
            <person name="Shiraishi A."/>
            <person name="Satake H."/>
            <person name="Nakayama K."/>
        </authorList>
    </citation>
    <scope>NUCLEOTIDE SEQUENCE</scope>
</reference>
<comment type="caution">
    <text evidence="2">The sequence shown here is derived from an EMBL/GenBank/DDBJ whole genome shotgun (WGS) entry which is preliminary data.</text>
</comment>
<sequence length="128" mass="14100">MQATYSVSEPLGLESNTSAEHHSALVDNQKMKPKADIGIFIGYSESSRGFHLDNLFGPMYKEYYTSSSQEVSDNSAANTLDNENTSLSSSIVIEEDEAPQIVSSSEAQVATEPNSLVMNKQTYELIRR</sequence>
<evidence type="ECO:0000313" key="2">
    <source>
        <dbReference type="EMBL" id="GEX87254.1"/>
    </source>
</evidence>
<proteinExistence type="predicted"/>
<name>A0A699HG48_TANCI</name>
<protein>
    <submittedName>
        <fullName evidence="2">Uncharacterized protein</fullName>
    </submittedName>
</protein>